<evidence type="ECO:0000313" key="3">
    <source>
        <dbReference type="Proteomes" id="UP001295444"/>
    </source>
</evidence>
<name>A0AAD1S975_PELCU</name>
<keyword evidence="1" id="KW-0175">Coiled coil</keyword>
<dbReference type="EMBL" id="OW240916">
    <property type="protein sequence ID" value="CAH2295549.1"/>
    <property type="molecule type" value="Genomic_DNA"/>
</dbReference>
<keyword evidence="3" id="KW-1185">Reference proteome</keyword>
<organism evidence="2 3">
    <name type="scientific">Pelobates cultripes</name>
    <name type="common">Western spadefoot toad</name>
    <dbReference type="NCBI Taxonomy" id="61616"/>
    <lineage>
        <taxon>Eukaryota</taxon>
        <taxon>Metazoa</taxon>
        <taxon>Chordata</taxon>
        <taxon>Craniata</taxon>
        <taxon>Vertebrata</taxon>
        <taxon>Euteleostomi</taxon>
        <taxon>Amphibia</taxon>
        <taxon>Batrachia</taxon>
        <taxon>Anura</taxon>
        <taxon>Pelobatoidea</taxon>
        <taxon>Pelobatidae</taxon>
        <taxon>Pelobates</taxon>
    </lineage>
</organism>
<evidence type="ECO:0000313" key="2">
    <source>
        <dbReference type="EMBL" id="CAH2295549.1"/>
    </source>
</evidence>
<evidence type="ECO:0000256" key="1">
    <source>
        <dbReference type="SAM" id="Coils"/>
    </source>
</evidence>
<accession>A0AAD1S975</accession>
<dbReference type="AlphaFoldDB" id="A0AAD1S975"/>
<protein>
    <submittedName>
        <fullName evidence="2">Uncharacterized protein</fullName>
    </submittedName>
</protein>
<feature type="coiled-coil region" evidence="1">
    <location>
        <begin position="1"/>
        <end position="35"/>
    </location>
</feature>
<sequence>MEEIVDAQNTAADRIQQLESQLAKYEMKLMDLDSVGPLEMQQPKKCCYAEAAQQRSYQPNSPAFASSLILSAATLSQWKAYQRLTDVLREQQIIYRWGFLTRLIIIRNCTTSVVVSVEEGVLLLQQWNLCPTEEPESTKSLRGLKREWSPLAINSKWHPASIQRCQH</sequence>
<proteinExistence type="predicted"/>
<gene>
    <name evidence="2" type="ORF">PECUL_23A039696</name>
</gene>
<reference evidence="2" key="1">
    <citation type="submission" date="2022-03" db="EMBL/GenBank/DDBJ databases">
        <authorList>
            <person name="Alioto T."/>
            <person name="Alioto T."/>
            <person name="Gomez Garrido J."/>
        </authorList>
    </citation>
    <scope>NUCLEOTIDE SEQUENCE</scope>
</reference>
<dbReference type="Proteomes" id="UP001295444">
    <property type="component" value="Chromosome 05"/>
</dbReference>